<dbReference type="GO" id="GO:0004386">
    <property type="term" value="F:helicase activity"/>
    <property type="evidence" value="ECO:0007669"/>
    <property type="project" value="UniProtKB-KW"/>
</dbReference>
<organism evidence="2 3">
    <name type="scientific">Bacillus mycoides</name>
    <dbReference type="NCBI Taxonomy" id="1405"/>
    <lineage>
        <taxon>Bacteria</taxon>
        <taxon>Bacillati</taxon>
        <taxon>Bacillota</taxon>
        <taxon>Bacilli</taxon>
        <taxon>Bacillales</taxon>
        <taxon>Bacillaceae</taxon>
        <taxon>Bacillus</taxon>
        <taxon>Bacillus cereus group</taxon>
    </lineage>
</organism>
<name>A0ABX6Z9A6_BACMY</name>
<dbReference type="Proteomes" id="UP000596196">
    <property type="component" value="Chromosome"/>
</dbReference>
<evidence type="ECO:0000259" key="1">
    <source>
        <dbReference type="Pfam" id="PF04851"/>
    </source>
</evidence>
<sequence length="423" mass="49866">MTVKVIDAICGAGKTSYAIQYMNEHMDKLFIYVTPFLTEVERIKNQTIKEFFEPNAKSGNGKKINHVKTLVEDAVNIVMTHELFARLDEETLFNIKKEGYVLIMDEVANVLDTVSDVDKDDIRVMIDSNLIKIEEDGQISWLDPLYQGKKFSDIKILSLKKNLFLHNNSIIFWTMPVSNFKSFKDVYILTYLFDGQIQKYYYEMKNISYEKYSVRRKDEMKYELVTYDRTQEPRNLIGSLLTIYEDYQASTGRKSSMNSNYLNKRNNPEKSLSKNWYDKADAKQIEQIKKNLVSIFRTQNPVANDELFWTSFKGHAVSLKNVKCKLNKKDDRSKDNFVPFNTRATNDYADRKATAFLLNRFMNPNEYQFFSYRGVEVDEELLAISDLIQFLFRGCIRNNEQMYCYIPSARMRRLLKEWINFEI</sequence>
<proteinExistence type="predicted"/>
<evidence type="ECO:0000313" key="3">
    <source>
        <dbReference type="Proteomes" id="UP000596196"/>
    </source>
</evidence>
<evidence type="ECO:0000313" key="2">
    <source>
        <dbReference type="EMBL" id="QQA16512.1"/>
    </source>
</evidence>
<keyword evidence="2" id="KW-0347">Helicase</keyword>
<dbReference type="RefSeq" id="WP_003193434.1">
    <property type="nucleotide sequence ID" value="NZ_CP009692.1"/>
</dbReference>
<keyword evidence="2" id="KW-0067">ATP-binding</keyword>
<dbReference type="Pfam" id="PF04851">
    <property type="entry name" value="ResIII"/>
    <property type="match status" value="1"/>
</dbReference>
<dbReference type="EMBL" id="CP065877">
    <property type="protein sequence ID" value="QQA16512.1"/>
    <property type="molecule type" value="Genomic_DNA"/>
</dbReference>
<gene>
    <name evidence="2" type="ORF">I6G81_03160</name>
</gene>
<feature type="domain" description="Helicase/UvrB N-terminal" evidence="1">
    <location>
        <begin position="5"/>
        <end position="107"/>
    </location>
</feature>
<dbReference type="InterPro" id="IPR006935">
    <property type="entry name" value="Helicase/UvrB_N"/>
</dbReference>
<accession>A0ABX6Z9A6</accession>
<reference evidence="2 3" key="1">
    <citation type="submission" date="2020-12" db="EMBL/GenBank/DDBJ databases">
        <title>FDA dAtabase for Regulatory Grade micrObial Sequences (FDA-ARGOS): Supporting development and validation of Infectious Disease Dx tests.</title>
        <authorList>
            <person name="Nelson B."/>
            <person name="Plummer A."/>
            <person name="Tallon L."/>
            <person name="Sadzewicz L."/>
            <person name="Zhao X."/>
            <person name="Boylan J."/>
            <person name="Ott S."/>
            <person name="Bowen H."/>
            <person name="Vavikolanu K."/>
            <person name="Mehta A."/>
            <person name="Aluvathingal J."/>
            <person name="Nadendla S."/>
            <person name="Myers T."/>
            <person name="Yan Y."/>
            <person name="Sichtig H."/>
        </authorList>
    </citation>
    <scope>NUCLEOTIDE SEQUENCE [LARGE SCALE GENOMIC DNA]</scope>
    <source>
        <strain evidence="2 3">FDAARGOS_924</strain>
    </source>
</reference>
<keyword evidence="2" id="KW-0378">Hydrolase</keyword>
<protein>
    <submittedName>
        <fullName evidence="2">DEAD/DEAH box helicase family protein</fullName>
    </submittedName>
</protein>
<keyword evidence="3" id="KW-1185">Reference proteome</keyword>
<keyword evidence="2" id="KW-0547">Nucleotide-binding</keyword>